<dbReference type="AlphaFoldDB" id="A0A493TX43"/>
<dbReference type="PROSITE" id="PS00478">
    <property type="entry name" value="LIM_DOMAIN_1"/>
    <property type="match status" value="1"/>
</dbReference>
<evidence type="ECO:0000256" key="5">
    <source>
        <dbReference type="ARBA" id="ARBA00022833"/>
    </source>
</evidence>
<dbReference type="FunFam" id="2.10.110.10:FF:000005">
    <property type="entry name" value="Testin isoform 1"/>
    <property type="match status" value="1"/>
</dbReference>
<dbReference type="SMART" id="SM00132">
    <property type="entry name" value="LIM"/>
    <property type="match status" value="2"/>
</dbReference>
<dbReference type="Ensembl" id="ENSAPLT00000022195.1">
    <property type="protein sequence ID" value="ENSAPLP00000030364.1"/>
    <property type="gene ID" value="ENSAPLG00000002970.2"/>
</dbReference>
<keyword evidence="2" id="KW-0963">Cytoplasm</keyword>
<dbReference type="GeneTree" id="ENSGT00940000158813"/>
<reference evidence="11" key="2">
    <citation type="submission" date="2025-08" db="UniProtKB">
        <authorList>
            <consortium name="Ensembl"/>
        </authorList>
    </citation>
    <scope>IDENTIFICATION</scope>
</reference>
<keyword evidence="6 7" id="KW-0440">LIM domain</keyword>
<evidence type="ECO:0000256" key="3">
    <source>
        <dbReference type="ARBA" id="ARBA00022723"/>
    </source>
</evidence>
<evidence type="ECO:0000313" key="12">
    <source>
        <dbReference type="Proteomes" id="UP000016666"/>
    </source>
</evidence>
<evidence type="ECO:0000313" key="11">
    <source>
        <dbReference type="Ensembl" id="ENSAPLP00000030364.1"/>
    </source>
</evidence>
<dbReference type="InterPro" id="IPR047120">
    <property type="entry name" value="Pk/Esn/Tes"/>
</dbReference>
<evidence type="ECO:0000256" key="1">
    <source>
        <dbReference type="ARBA" id="ARBA00004496"/>
    </source>
</evidence>
<keyword evidence="5 7" id="KW-0862">Zinc</keyword>
<feature type="domain" description="LIM zinc-binding" evidence="9">
    <location>
        <begin position="313"/>
        <end position="378"/>
    </location>
</feature>
<evidence type="ECO:0000256" key="4">
    <source>
        <dbReference type="ARBA" id="ARBA00022737"/>
    </source>
</evidence>
<dbReference type="InterPro" id="IPR010442">
    <property type="entry name" value="PET_domain"/>
</dbReference>
<organism evidence="11 12">
    <name type="scientific">Anas platyrhynchos platyrhynchos</name>
    <name type="common">Northern mallard</name>
    <dbReference type="NCBI Taxonomy" id="8840"/>
    <lineage>
        <taxon>Eukaryota</taxon>
        <taxon>Metazoa</taxon>
        <taxon>Chordata</taxon>
        <taxon>Craniata</taxon>
        <taxon>Vertebrata</taxon>
        <taxon>Euteleostomi</taxon>
        <taxon>Archelosauria</taxon>
        <taxon>Archosauria</taxon>
        <taxon>Dinosauria</taxon>
        <taxon>Saurischia</taxon>
        <taxon>Theropoda</taxon>
        <taxon>Coelurosauria</taxon>
        <taxon>Aves</taxon>
        <taxon>Neognathae</taxon>
        <taxon>Galloanserae</taxon>
        <taxon>Anseriformes</taxon>
        <taxon>Anatidae</taxon>
        <taxon>Anatinae</taxon>
        <taxon>Anas</taxon>
    </lineage>
</organism>
<name>A0A493TX43_ANAPP</name>
<dbReference type="PROSITE" id="PS50023">
    <property type="entry name" value="LIM_DOMAIN_2"/>
    <property type="match status" value="2"/>
</dbReference>
<dbReference type="GO" id="GO:0070886">
    <property type="term" value="P:positive regulation of calcineurin-NFAT signaling cascade"/>
    <property type="evidence" value="ECO:0007669"/>
    <property type="project" value="Ensembl"/>
</dbReference>
<reference evidence="11" key="3">
    <citation type="submission" date="2025-09" db="UniProtKB">
        <authorList>
            <consortium name="Ensembl"/>
        </authorList>
    </citation>
    <scope>IDENTIFICATION</scope>
</reference>
<dbReference type="GO" id="GO:0005737">
    <property type="term" value="C:cytoplasm"/>
    <property type="evidence" value="ECO:0007669"/>
    <property type="project" value="UniProtKB-SubCell"/>
</dbReference>
<evidence type="ECO:0000259" key="9">
    <source>
        <dbReference type="PROSITE" id="PS50023"/>
    </source>
</evidence>
<dbReference type="CDD" id="cd09340">
    <property type="entry name" value="LIM1_Testin_like"/>
    <property type="match status" value="1"/>
</dbReference>
<keyword evidence="3 7" id="KW-0479">Metal-binding</keyword>
<dbReference type="InterPro" id="IPR033724">
    <property type="entry name" value="PET_testin"/>
</dbReference>
<feature type="region of interest" description="Disordered" evidence="8">
    <location>
        <begin position="272"/>
        <end position="303"/>
    </location>
</feature>
<evidence type="ECO:0000256" key="8">
    <source>
        <dbReference type="SAM" id="MobiDB-lite"/>
    </source>
</evidence>
<dbReference type="PROSITE" id="PS51303">
    <property type="entry name" value="PET"/>
    <property type="match status" value="1"/>
</dbReference>
<dbReference type="Pfam" id="PF00412">
    <property type="entry name" value="LIM"/>
    <property type="match status" value="2"/>
</dbReference>
<dbReference type="GO" id="GO:0000122">
    <property type="term" value="P:negative regulation of transcription by RNA polymerase II"/>
    <property type="evidence" value="ECO:0007669"/>
    <property type="project" value="Ensembl"/>
</dbReference>
<feature type="domain" description="PET" evidence="10">
    <location>
        <begin position="171"/>
        <end position="278"/>
    </location>
</feature>
<dbReference type="SUPFAM" id="SSF57716">
    <property type="entry name" value="Glucocorticoid receptor-like (DNA-binding domain)"/>
    <property type="match status" value="1"/>
</dbReference>
<dbReference type="Proteomes" id="UP000016666">
    <property type="component" value="Chromosome 13"/>
</dbReference>
<dbReference type="GO" id="GO:0010611">
    <property type="term" value="P:regulation of cardiac muscle hypertrophy"/>
    <property type="evidence" value="ECO:0007669"/>
    <property type="project" value="Ensembl"/>
</dbReference>
<reference evidence="11 12" key="1">
    <citation type="submission" date="2017-10" db="EMBL/GenBank/DDBJ databases">
        <title>A new Pekin duck reference genome.</title>
        <authorList>
            <person name="Hou Z.-C."/>
            <person name="Zhou Z.-K."/>
            <person name="Zhu F."/>
            <person name="Hou S.-S."/>
        </authorList>
    </citation>
    <scope>NUCLEOTIDE SEQUENCE [LARGE SCALE GENOMIC DNA]</scope>
</reference>
<dbReference type="GO" id="GO:0003714">
    <property type="term" value="F:transcription corepressor activity"/>
    <property type="evidence" value="ECO:0007669"/>
    <property type="project" value="Ensembl"/>
</dbReference>
<feature type="domain" description="LIM zinc-binding" evidence="9">
    <location>
        <begin position="379"/>
        <end position="437"/>
    </location>
</feature>
<keyword evidence="12" id="KW-1185">Reference proteome</keyword>
<keyword evidence="4" id="KW-0677">Repeat</keyword>
<sequence length="437" mass="47702">MQEGPAQPGPSGAAAASPKSPARGRRVQDGLCSSARELSRCQGAVRVPGSGAMGVTQQPVPVSSAGVELSELPPVRPLHATPAQEGMSVGQQQSGRGVPCLRCRGSCTGFEPHSWRKICKSCKCSQEDHSLSSDLEDDRKIGRLLTDSKYATLTARVKGGDGVRIYKRNRMIITNPIVSRKDPTFDTITYEWAPPGLTQKLAMQYMELLPKDMQPVAGTDGAYQRRRQLMRQLPVYDHDPAQCRGLAEGEVKLMEDFVKKYKAEALGVGEVALPGQGGSRKEEGKAQDMGSAASKTPETTNGALEGAPAAELYHCEACKEAMPADCPVVYADRAGYTRQWHPACFVCCQCAEPLVDLIYFWKNGAAWCGRHYCESLRPRCAGCDEIIFSEDYQQAEGMAWHKKHFTCLECETQLTGKAFNLDKGSLRCATCSRSKRL</sequence>
<evidence type="ECO:0000256" key="7">
    <source>
        <dbReference type="PROSITE-ProRule" id="PRU00125"/>
    </source>
</evidence>
<evidence type="ECO:0000259" key="10">
    <source>
        <dbReference type="PROSITE" id="PS51303"/>
    </source>
</evidence>
<evidence type="ECO:0000256" key="2">
    <source>
        <dbReference type="ARBA" id="ARBA00022490"/>
    </source>
</evidence>
<dbReference type="PANTHER" id="PTHR24211">
    <property type="entry name" value="LIM DOMAIN-CONTAINING PROTEIN"/>
    <property type="match status" value="1"/>
</dbReference>
<dbReference type="PANTHER" id="PTHR24211:SF0">
    <property type="entry name" value="LIM AND CYSTEINE-RICH DOMAINS PROTEIN 1"/>
    <property type="match status" value="1"/>
</dbReference>
<dbReference type="GO" id="GO:0008270">
    <property type="term" value="F:zinc ion binding"/>
    <property type="evidence" value="ECO:0007669"/>
    <property type="project" value="InterPro"/>
</dbReference>
<dbReference type="InterPro" id="IPR001781">
    <property type="entry name" value="Znf_LIM"/>
</dbReference>
<feature type="compositionally biased region" description="Low complexity" evidence="8">
    <location>
        <begin position="1"/>
        <end position="21"/>
    </location>
</feature>
<protein>
    <submittedName>
        <fullName evidence="11">LIM and cysteine rich domains 1</fullName>
    </submittedName>
</protein>
<evidence type="ECO:0000256" key="6">
    <source>
        <dbReference type="ARBA" id="ARBA00023038"/>
    </source>
</evidence>
<dbReference type="Pfam" id="PF06297">
    <property type="entry name" value="PET"/>
    <property type="match status" value="1"/>
</dbReference>
<dbReference type="CDD" id="cd09829">
    <property type="entry name" value="PET_testin"/>
    <property type="match status" value="1"/>
</dbReference>
<feature type="compositionally biased region" description="Polar residues" evidence="8">
    <location>
        <begin position="293"/>
        <end position="302"/>
    </location>
</feature>
<comment type="subcellular location">
    <subcellularLocation>
        <location evidence="1">Cytoplasm</location>
    </subcellularLocation>
</comment>
<dbReference type="STRING" id="8840.ENSAPLP00000030364"/>
<proteinExistence type="predicted"/>
<feature type="region of interest" description="Disordered" evidence="8">
    <location>
        <begin position="1"/>
        <end position="30"/>
    </location>
</feature>
<dbReference type="GO" id="GO:0005634">
    <property type="term" value="C:nucleus"/>
    <property type="evidence" value="ECO:0007669"/>
    <property type="project" value="Ensembl"/>
</dbReference>
<gene>
    <name evidence="11" type="primary">LMCD1</name>
</gene>
<dbReference type="Gene3D" id="2.10.110.10">
    <property type="entry name" value="Cysteine Rich Protein"/>
    <property type="match status" value="2"/>
</dbReference>
<accession>A0A493TX43</accession>